<dbReference type="Gene3D" id="3.40.50.300">
    <property type="entry name" value="P-loop containing nucleotide triphosphate hydrolases"/>
    <property type="match status" value="1"/>
</dbReference>
<evidence type="ECO:0000259" key="1">
    <source>
        <dbReference type="Pfam" id="PF08707"/>
    </source>
</evidence>
<evidence type="ECO:0000313" key="3">
    <source>
        <dbReference type="EMBL" id="GLQ95147.1"/>
    </source>
</evidence>
<dbReference type="InterPro" id="IPR014819">
    <property type="entry name" value="PriCT_2"/>
</dbReference>
<proteinExistence type="predicted"/>
<sequence>MAQINMLPITHLRSISPTDLEMFLKLVLPVDGPYWTLAYQHPSRVGSMLHASFTSIEAMVAKCKELDASGMEVWHAVASYTQPTKESRGRTKANVAHLKSFFLDIDVDPLKPVKAYATREDAERALTEFVRVFGEPYHLAVHSGGGLHVYWLLDESILRDEWERVALKFQDAIKLAGLLADSSRTTDAASLLRPAGTTNKKSKYGDKGQPVVAYRSRFGDMALEEFEEACDQLRSKKLAIEGVEPPRGVVETGVTVAAAWKPSWYDELPDEVKVQTLRSMLEALPIEQTISRDDWLAVGMALACEGHLSHDITFPLWANWSQSTPEGADSWREDSEEQQRRRYEGFNRSGVGALITRAYKAGWYPGLLHKNDEGSIAHNSVVAAHKSSGERFTIEQAKAYLKDNVIYVSTENTYIHDGLSLPKESFNTVLGSLMPRTKRGNIIDASTLVKEGAAVFADYADYKPGFPRIFADSDKRVVVNTYEPLDLEPSEASPEDMKTFGEYLNHLSGNSKETKAGIRSVLVKYGYLYMHPSKRIRQATVLVGKVEGSGKSTLMQTIPTALFGVGNVHCVENREVNSNFNGYAQGARILVFPELWLGNRRDAEARANELKPLISDNRISVTKKFRESKGVDNVTTIFASSNYVDAAFFGLYDRRYHVISTDAPQMPPDLARRIHDLIENRPGSLLWMVLKIWEKYGADFDPDAPAPQTKAKKEMLEANRSEWAQWMHDSFESRAWPFNGDAVAVDDVKTAMGERFRPMPSDAAIRNELSNIVTGSTRMQAMRKMGGKKTESKRVFVLRNIQSWIDAGPSALYDHYVETVIKCRSATP</sequence>
<keyword evidence="4" id="KW-1185">Reference proteome</keyword>
<dbReference type="InterPro" id="IPR027417">
    <property type="entry name" value="P-loop_NTPase"/>
</dbReference>
<protein>
    <recommendedName>
        <fullName evidence="5">Primase C-terminal 2 domain-containing protein</fullName>
    </recommendedName>
</protein>
<comment type="caution">
    <text evidence="3">The sequence shown here is derived from an EMBL/GenBank/DDBJ whole genome shotgun (WGS) entry which is preliminary data.</text>
</comment>
<dbReference type="Proteomes" id="UP001156670">
    <property type="component" value="Unassembled WGS sequence"/>
</dbReference>
<dbReference type="Pfam" id="PF08707">
    <property type="entry name" value="PriCT_2"/>
    <property type="match status" value="1"/>
</dbReference>
<feature type="domain" description="NrS-1 polymerase-like helicase" evidence="2">
    <location>
        <begin position="542"/>
        <end position="643"/>
    </location>
</feature>
<reference evidence="4" key="1">
    <citation type="journal article" date="2019" name="Int. J. Syst. Evol. Microbiol.">
        <title>The Global Catalogue of Microorganisms (GCM) 10K type strain sequencing project: providing services to taxonomists for standard genome sequencing and annotation.</title>
        <authorList>
            <consortium name="The Broad Institute Genomics Platform"/>
            <consortium name="The Broad Institute Genome Sequencing Center for Infectious Disease"/>
            <person name="Wu L."/>
            <person name="Ma J."/>
        </authorList>
    </citation>
    <scope>NUCLEOTIDE SEQUENCE [LARGE SCALE GENOMIC DNA]</scope>
    <source>
        <strain evidence="4">NBRC 111980</strain>
    </source>
</reference>
<name>A0ABQ5XWL4_9GAMM</name>
<evidence type="ECO:0008006" key="5">
    <source>
        <dbReference type="Google" id="ProtNLM"/>
    </source>
</evidence>
<dbReference type="Pfam" id="PF19263">
    <property type="entry name" value="DUF5906"/>
    <property type="match status" value="1"/>
</dbReference>
<evidence type="ECO:0000313" key="4">
    <source>
        <dbReference type="Proteomes" id="UP001156670"/>
    </source>
</evidence>
<dbReference type="RefSeq" id="WP_284322830.1">
    <property type="nucleotide sequence ID" value="NZ_BSOB01000057.1"/>
</dbReference>
<organism evidence="3 4">
    <name type="scientific">Dyella acidisoli</name>
    <dbReference type="NCBI Taxonomy" id="1867834"/>
    <lineage>
        <taxon>Bacteria</taxon>
        <taxon>Pseudomonadati</taxon>
        <taxon>Pseudomonadota</taxon>
        <taxon>Gammaproteobacteria</taxon>
        <taxon>Lysobacterales</taxon>
        <taxon>Rhodanobacteraceae</taxon>
        <taxon>Dyella</taxon>
    </lineage>
</organism>
<accession>A0ABQ5XWL4</accession>
<evidence type="ECO:0000259" key="2">
    <source>
        <dbReference type="Pfam" id="PF19263"/>
    </source>
</evidence>
<dbReference type="EMBL" id="BSOB01000057">
    <property type="protein sequence ID" value="GLQ95147.1"/>
    <property type="molecule type" value="Genomic_DNA"/>
</dbReference>
<feature type="domain" description="Primase C-terminal 2" evidence="1">
    <location>
        <begin position="278"/>
        <end position="352"/>
    </location>
</feature>
<dbReference type="InterPro" id="IPR045455">
    <property type="entry name" value="NrS-1_pol-like_helicase"/>
</dbReference>
<gene>
    <name evidence="3" type="ORF">GCM10007901_41020</name>
</gene>